<proteinExistence type="predicted"/>
<name>A0ABM4AHF4_ZIZJJ</name>
<evidence type="ECO:0000313" key="2">
    <source>
        <dbReference type="Proteomes" id="UP001652623"/>
    </source>
</evidence>
<keyword evidence="1" id="KW-1133">Transmembrane helix</keyword>
<feature type="transmembrane region" description="Helical" evidence="1">
    <location>
        <begin position="6"/>
        <end position="29"/>
    </location>
</feature>
<evidence type="ECO:0000256" key="1">
    <source>
        <dbReference type="SAM" id="Phobius"/>
    </source>
</evidence>
<organism evidence="2 3">
    <name type="scientific">Ziziphus jujuba</name>
    <name type="common">Chinese jujube</name>
    <name type="synonym">Ziziphus sativa</name>
    <dbReference type="NCBI Taxonomy" id="326968"/>
    <lineage>
        <taxon>Eukaryota</taxon>
        <taxon>Viridiplantae</taxon>
        <taxon>Streptophyta</taxon>
        <taxon>Embryophyta</taxon>
        <taxon>Tracheophyta</taxon>
        <taxon>Spermatophyta</taxon>
        <taxon>Magnoliopsida</taxon>
        <taxon>eudicotyledons</taxon>
        <taxon>Gunneridae</taxon>
        <taxon>Pentapetalae</taxon>
        <taxon>rosids</taxon>
        <taxon>fabids</taxon>
        <taxon>Rosales</taxon>
        <taxon>Rhamnaceae</taxon>
        <taxon>Paliureae</taxon>
        <taxon>Ziziphus</taxon>
    </lineage>
</organism>
<keyword evidence="1" id="KW-0812">Transmembrane</keyword>
<dbReference type="GeneID" id="125418334"/>
<keyword evidence="1" id="KW-0472">Membrane</keyword>
<reference evidence="3" key="1">
    <citation type="submission" date="2025-08" db="UniProtKB">
        <authorList>
            <consortium name="RefSeq"/>
        </authorList>
    </citation>
    <scope>IDENTIFICATION</scope>
    <source>
        <tissue evidence="3">Seedling</tissue>
    </source>
</reference>
<sequence length="100" mass="11558">MKIQLFFSFLFIFHLFIFLLQYFGVFDFLGDLSLHLYGFAYASPFSLFPPQVKTAALCISKGCENCKDGEFFAPTTYKNALRVLHAMQLPEPVEMQHSQF</sequence>
<protein>
    <submittedName>
        <fullName evidence="3">Midasin-like isoform X2</fullName>
    </submittedName>
</protein>
<accession>A0ABM4AHF4</accession>
<dbReference type="Proteomes" id="UP001652623">
    <property type="component" value="Chromosome 9"/>
</dbReference>
<evidence type="ECO:0000313" key="3">
    <source>
        <dbReference type="RefSeq" id="XP_060676158.1"/>
    </source>
</evidence>
<keyword evidence="2" id="KW-1185">Reference proteome</keyword>
<gene>
    <name evidence="3" type="primary">LOC125418334</name>
</gene>
<dbReference type="RefSeq" id="XP_060676158.1">
    <property type="nucleotide sequence ID" value="XM_060820175.1"/>
</dbReference>